<dbReference type="SUPFAM" id="SSF50630">
    <property type="entry name" value="Acid proteases"/>
    <property type="match status" value="1"/>
</dbReference>
<dbReference type="InterPro" id="IPR036034">
    <property type="entry name" value="PDZ_sf"/>
</dbReference>
<keyword evidence="2" id="KW-1185">Reference proteome</keyword>
<evidence type="ECO:0000313" key="2">
    <source>
        <dbReference type="Proteomes" id="UP000216840"/>
    </source>
</evidence>
<protein>
    <recommendedName>
        <fullName evidence="3">PDZ domain-containing protein</fullName>
    </recommendedName>
</protein>
<sequence length="430" mass="49152">MIHAQGTSALKGDTSEKIRFELIGNLIVIPIEVNNVLLSFILDTGVSKPILFNISEIDAVGLNNREVFFLYGLGGDGKLKAIKSSSNAMKIGDVRLFNKDLYIVYDKSINFTPRLGVLIHGIIGYDLFKDFIVEINYSSRFIRLHKPETFKPKSPRKWKRLPLDVNNKKPYIEANVSISDRPIEVKLLLDTGSSDAIWLFKDKTEGLVPKKNMMFRDFLGKGLSGSVYGQRSKVNRINIGGFSFKQANVAYPDSASIDKDKIYKERNGSLGGNILKRFNHFIDYNGNQIFLRKNRNFKAPFTYNNSGIVVEYHGLMFVKEEIKIIRHVGRNDNNALQINPRVNYMTSIKPIYKIVEIRESSNAFKVGLRTGDVLLAVNNKKAYEYELSEINEIFHDKLGKIVRLRIERNGVEMYFKFELDDVFKQIEPSN</sequence>
<evidence type="ECO:0008006" key="3">
    <source>
        <dbReference type="Google" id="ProtNLM"/>
    </source>
</evidence>
<accession>A0A265UV34</accession>
<comment type="caution">
    <text evidence="1">The sequence shown here is derived from an EMBL/GenBank/DDBJ whole genome shotgun (WGS) entry which is preliminary data.</text>
</comment>
<organism evidence="1 2">
    <name type="scientific">Winogradskyella aurantia</name>
    <dbReference type="NCBI Taxonomy" id="1915063"/>
    <lineage>
        <taxon>Bacteria</taxon>
        <taxon>Pseudomonadati</taxon>
        <taxon>Bacteroidota</taxon>
        <taxon>Flavobacteriia</taxon>
        <taxon>Flavobacteriales</taxon>
        <taxon>Flavobacteriaceae</taxon>
        <taxon>Winogradskyella</taxon>
    </lineage>
</organism>
<dbReference type="InterPro" id="IPR021109">
    <property type="entry name" value="Peptidase_aspartic_dom_sf"/>
</dbReference>
<dbReference type="Gene3D" id="2.30.42.10">
    <property type="match status" value="1"/>
</dbReference>
<dbReference type="Pfam" id="PF13650">
    <property type="entry name" value="Asp_protease_2"/>
    <property type="match status" value="1"/>
</dbReference>
<name>A0A265UV34_9FLAO</name>
<dbReference type="AlphaFoldDB" id="A0A265UV34"/>
<dbReference type="Proteomes" id="UP000216840">
    <property type="component" value="Unassembled WGS sequence"/>
</dbReference>
<proteinExistence type="predicted"/>
<dbReference type="Gene3D" id="2.40.70.10">
    <property type="entry name" value="Acid Proteases"/>
    <property type="match status" value="2"/>
</dbReference>
<evidence type="ECO:0000313" key="1">
    <source>
        <dbReference type="EMBL" id="OZV69150.1"/>
    </source>
</evidence>
<dbReference type="RefSeq" id="WP_094967923.1">
    <property type="nucleotide sequence ID" value="NZ_NGJN01000003.1"/>
</dbReference>
<gene>
    <name evidence="1" type="ORF">CA834_06740</name>
</gene>
<dbReference type="OrthoDB" id="3521766at2"/>
<dbReference type="EMBL" id="NGJN01000003">
    <property type="protein sequence ID" value="OZV69150.1"/>
    <property type="molecule type" value="Genomic_DNA"/>
</dbReference>
<dbReference type="SUPFAM" id="SSF50156">
    <property type="entry name" value="PDZ domain-like"/>
    <property type="match status" value="1"/>
</dbReference>
<reference evidence="1 2" key="1">
    <citation type="submission" date="2017-05" db="EMBL/GenBank/DDBJ databases">
        <title>The draft genome sequence of Idiomarina salinarum WNB302.</title>
        <authorList>
            <person name="Sun Y."/>
            <person name="Chen B."/>
            <person name="Du Z."/>
        </authorList>
    </citation>
    <scope>NUCLEOTIDE SEQUENCE [LARGE SCALE GENOMIC DNA]</scope>
    <source>
        <strain evidence="1 2">WNB302</strain>
    </source>
</reference>